<evidence type="ECO:0000259" key="5">
    <source>
        <dbReference type="Pfam" id="PF25390"/>
    </source>
</evidence>
<evidence type="ECO:0000256" key="4">
    <source>
        <dbReference type="SAM" id="Coils"/>
    </source>
</evidence>
<dbReference type="Pfam" id="PF25390">
    <property type="entry name" value="WD40_RLD"/>
    <property type="match status" value="1"/>
</dbReference>
<organism evidence="6 7">
    <name type="scientific">Stentor coeruleus</name>
    <dbReference type="NCBI Taxonomy" id="5963"/>
    <lineage>
        <taxon>Eukaryota</taxon>
        <taxon>Sar</taxon>
        <taxon>Alveolata</taxon>
        <taxon>Ciliophora</taxon>
        <taxon>Postciliodesmatophora</taxon>
        <taxon>Heterotrichea</taxon>
        <taxon>Heterotrichida</taxon>
        <taxon>Stentoridae</taxon>
        <taxon>Stentor</taxon>
    </lineage>
</organism>
<dbReference type="SUPFAM" id="SSF50985">
    <property type="entry name" value="RCC1/BLIP-II"/>
    <property type="match status" value="1"/>
</dbReference>
<name>A0A1R2BLN6_9CILI</name>
<evidence type="ECO:0000256" key="2">
    <source>
        <dbReference type="ARBA" id="ARBA00022737"/>
    </source>
</evidence>
<dbReference type="InterPro" id="IPR000408">
    <property type="entry name" value="Reg_chr_condens"/>
</dbReference>
<evidence type="ECO:0000313" key="7">
    <source>
        <dbReference type="Proteomes" id="UP000187209"/>
    </source>
</evidence>
<dbReference type="AlphaFoldDB" id="A0A1R2BLN6"/>
<dbReference type="PANTHER" id="PTHR45982">
    <property type="entry name" value="REGULATOR OF CHROMOSOME CONDENSATION"/>
    <property type="match status" value="1"/>
</dbReference>
<reference evidence="6 7" key="1">
    <citation type="submission" date="2016-11" db="EMBL/GenBank/DDBJ databases">
        <title>The macronuclear genome of Stentor coeruleus: a giant cell with tiny introns.</title>
        <authorList>
            <person name="Slabodnick M."/>
            <person name="Ruby J.G."/>
            <person name="Reiff S.B."/>
            <person name="Swart E.C."/>
            <person name="Gosai S."/>
            <person name="Prabakaran S."/>
            <person name="Witkowska E."/>
            <person name="Larue G.E."/>
            <person name="Fisher S."/>
            <person name="Freeman R.M."/>
            <person name="Gunawardena J."/>
            <person name="Chu W."/>
            <person name="Stover N.A."/>
            <person name="Gregory B.D."/>
            <person name="Nowacki M."/>
            <person name="Derisi J."/>
            <person name="Roy S.W."/>
            <person name="Marshall W.F."/>
            <person name="Sood P."/>
        </authorList>
    </citation>
    <scope>NUCLEOTIDE SEQUENCE [LARGE SCALE GENOMIC DNA]</scope>
    <source>
        <strain evidence="6">WM001</strain>
    </source>
</reference>
<feature type="repeat" description="RCC1" evidence="3">
    <location>
        <begin position="93"/>
        <end position="141"/>
    </location>
</feature>
<feature type="repeat" description="RCC1" evidence="3">
    <location>
        <begin position="281"/>
        <end position="332"/>
    </location>
</feature>
<keyword evidence="7" id="KW-1185">Reference proteome</keyword>
<dbReference type="EMBL" id="MPUH01000563">
    <property type="protein sequence ID" value="OMJ77661.1"/>
    <property type="molecule type" value="Genomic_DNA"/>
</dbReference>
<sequence>MSKQCEIYVWGSNESSQLLDCDKSKLCSPRLIISPVHINSVSISQCFSYFLSDSGDLYSSLSPLTLAFPNLKSFKVSAIDSGCSHTIVLTPNGTVYSWGKGDTGALGLNSIHDTQTPIRIPLPKALQISCGARHTGCLTTSGVYMWGSGSFGQLGLGNINNAFEPQMLGVDDISFISCGIQYTMILNKKGQMLAFGNNSCGQFGTGNKRSTNVPVIVENTPAFKMLSCGTHTAGISMNDELFVWGTGLFGEWLTPKYINEVIKPIKVTVNCACGYAIDNEKNVWSWGSNTNGELGLGDFDQRTSVKLIKILKNRNIKNIYSGNSGVFAIGKDFESIKKPKRRHPSCNKENIFPIKDDKQKLEVLKLKQIIESKEQKINSLEQLINEDQIPRIQQENEHFRTAFEEMKKFKQQCYHTLSQEKEKRKIAENFVKELHDEHKMLVSTIEELEKTMAKLSHQCEIYQEKAAQSDVLLSKIKILNEENEKLRNQQNSQESLSKRYKSDVSYDLMSIASPEISIIFDKKIKKDNSVEMRLRNSKSSSDLIKMFEAPEPIRSISPAYANKDSTESIKVISNDPQTPPTFRDGGIASGGVKNSLSEIRARLNLLQENKLELEGKMNDFEKKLKEQL</sequence>
<dbReference type="InterPro" id="IPR051553">
    <property type="entry name" value="Ran_GTPase-activating"/>
</dbReference>
<dbReference type="InterPro" id="IPR009091">
    <property type="entry name" value="RCC1/BLIP-II"/>
</dbReference>
<proteinExistence type="predicted"/>
<feature type="domain" description="RCC1-like" evidence="5">
    <location>
        <begin position="72"/>
        <end position="324"/>
    </location>
</feature>
<dbReference type="PROSITE" id="PS50012">
    <property type="entry name" value="RCC1_3"/>
    <property type="match status" value="4"/>
</dbReference>
<dbReference type="Proteomes" id="UP000187209">
    <property type="component" value="Unassembled WGS sequence"/>
</dbReference>
<accession>A0A1R2BLN6</accession>
<feature type="repeat" description="RCC1" evidence="3">
    <location>
        <begin position="141"/>
        <end position="189"/>
    </location>
</feature>
<feature type="coiled-coil region" evidence="4">
    <location>
        <begin position="596"/>
        <end position="623"/>
    </location>
</feature>
<gene>
    <name evidence="6" type="ORF">SteCoe_22701</name>
</gene>
<keyword evidence="2" id="KW-0677">Repeat</keyword>
<evidence type="ECO:0000256" key="1">
    <source>
        <dbReference type="ARBA" id="ARBA00022658"/>
    </source>
</evidence>
<protein>
    <recommendedName>
        <fullName evidence="5">RCC1-like domain-containing protein</fullName>
    </recommendedName>
</protein>
<dbReference type="Gene3D" id="2.130.10.30">
    <property type="entry name" value="Regulator of chromosome condensation 1/beta-lactamase-inhibitor protein II"/>
    <property type="match status" value="2"/>
</dbReference>
<dbReference type="PANTHER" id="PTHR45982:SF1">
    <property type="entry name" value="REGULATOR OF CHROMOSOME CONDENSATION"/>
    <property type="match status" value="1"/>
</dbReference>
<feature type="repeat" description="RCC1" evidence="3">
    <location>
        <begin position="190"/>
        <end position="239"/>
    </location>
</feature>
<dbReference type="InterPro" id="IPR058923">
    <property type="entry name" value="RCC1-like_dom"/>
</dbReference>
<dbReference type="OrthoDB" id="5370059at2759"/>
<evidence type="ECO:0000313" key="6">
    <source>
        <dbReference type="EMBL" id="OMJ77661.1"/>
    </source>
</evidence>
<keyword evidence="1" id="KW-0344">Guanine-nucleotide releasing factor</keyword>
<feature type="coiled-coil region" evidence="4">
    <location>
        <begin position="431"/>
        <end position="499"/>
    </location>
</feature>
<comment type="caution">
    <text evidence="6">The sequence shown here is derived from an EMBL/GenBank/DDBJ whole genome shotgun (WGS) entry which is preliminary data.</text>
</comment>
<evidence type="ECO:0000256" key="3">
    <source>
        <dbReference type="PROSITE-ProRule" id="PRU00235"/>
    </source>
</evidence>
<keyword evidence="4" id="KW-0175">Coiled coil</keyword>